<keyword evidence="1" id="KW-0472">Membrane</keyword>
<keyword evidence="1" id="KW-1133">Transmembrane helix</keyword>
<feature type="transmembrane region" description="Helical" evidence="1">
    <location>
        <begin position="354"/>
        <end position="374"/>
    </location>
</feature>
<keyword evidence="1" id="KW-0812">Transmembrane</keyword>
<reference evidence="2 3" key="1">
    <citation type="journal article" date="2019" name="Int. J. Syst. Evol. Microbiol.">
        <title>The Global Catalogue of Microorganisms (GCM) 10K type strain sequencing project: providing services to taxonomists for standard genome sequencing and annotation.</title>
        <authorList>
            <consortium name="The Broad Institute Genomics Platform"/>
            <consortium name="The Broad Institute Genome Sequencing Center for Infectious Disease"/>
            <person name="Wu L."/>
            <person name="Ma J."/>
        </authorList>
    </citation>
    <scope>NUCLEOTIDE SEQUENCE [LARGE SCALE GENOMIC DNA]</scope>
    <source>
        <strain evidence="2 3">GX21</strain>
    </source>
</reference>
<keyword evidence="3" id="KW-1185">Reference proteome</keyword>
<organism evidence="2 3">
    <name type="scientific">Haloplanus litoreus</name>
    <dbReference type="NCBI Taxonomy" id="767515"/>
    <lineage>
        <taxon>Archaea</taxon>
        <taxon>Methanobacteriati</taxon>
        <taxon>Methanobacteriota</taxon>
        <taxon>Stenosarchaea group</taxon>
        <taxon>Halobacteria</taxon>
        <taxon>Halobacteriales</taxon>
        <taxon>Haloferacaceae</taxon>
        <taxon>Haloplanus</taxon>
    </lineage>
</organism>
<sequence>MNTIWNVRQRSYPRSANAWFIIVNAFARLLVIAEQVDPCLEPFALTFEVVDGFLEGALRTGGLVGHDLVFDRLVILLGLLHGGRDIGKRVEHRLAAVVPGQCVERGGDFIGVPGEVPCLVVRGHRSGLDADGRCADDGVAALRIDRIDSTVLADAVDGSVVLVFVLDLLGFKPDERRRIPVVAVERCLYSDVEQCRSPCLELGVGRFVVVLSLGVDHSDDDRDVAVTVVATGFQLEPRVPERIQLFAGERFIEVRLERVLVLQPVDGDSVGFGCGKPACTFPEPVVDGSRFGFGVADGIRQWNAARRIRFHEVLDFGSAQCEGIELERDPFVHAHEFLRIAGTVAVRRCGSRSTVSYCVPFVIGVLFVGILRFYPLTATAVVNGLEEDIGVVLRVRVRPLLVQCGEAALVAFRLRVELDRDVLGQVGWDAEADTDGERCDVLGEFLEGVVFGLCFPVRVLA</sequence>
<protein>
    <submittedName>
        <fullName evidence="2">Uncharacterized protein</fullName>
    </submittedName>
</protein>
<name>A0ABD6A563_9EURY</name>
<evidence type="ECO:0000256" key="1">
    <source>
        <dbReference type="SAM" id="Phobius"/>
    </source>
</evidence>
<evidence type="ECO:0000313" key="2">
    <source>
        <dbReference type="EMBL" id="MFC7257467.1"/>
    </source>
</evidence>
<proteinExistence type="predicted"/>
<evidence type="ECO:0000313" key="3">
    <source>
        <dbReference type="Proteomes" id="UP001596434"/>
    </source>
</evidence>
<dbReference type="EMBL" id="JBHTAT010000007">
    <property type="protein sequence ID" value="MFC7257467.1"/>
    <property type="molecule type" value="Genomic_DNA"/>
</dbReference>
<gene>
    <name evidence="2" type="ORF">ACFQKE_19645</name>
</gene>
<dbReference type="RefSeq" id="WP_379707194.1">
    <property type="nucleotide sequence ID" value="NZ_JBHTAT010000007.1"/>
</dbReference>
<accession>A0ABD6A563</accession>
<dbReference type="Proteomes" id="UP001596434">
    <property type="component" value="Unassembled WGS sequence"/>
</dbReference>
<comment type="caution">
    <text evidence="2">The sequence shown here is derived from an EMBL/GenBank/DDBJ whole genome shotgun (WGS) entry which is preliminary data.</text>
</comment>
<dbReference type="AlphaFoldDB" id="A0ABD6A563"/>